<evidence type="ECO:0000313" key="2">
    <source>
        <dbReference type="Proteomes" id="UP000030341"/>
    </source>
</evidence>
<evidence type="ECO:0008006" key="3">
    <source>
        <dbReference type="Google" id="ProtNLM"/>
    </source>
</evidence>
<protein>
    <recommendedName>
        <fullName evidence="3">Porin</fullName>
    </recommendedName>
</protein>
<reference evidence="1 2" key="1">
    <citation type="submission" date="2014-11" db="EMBL/GenBank/DDBJ databases">
        <title>Complete Genome Sequence of Pseudoalteromonas sp. Strain OCN003 Isolated from Kaneohe Bay, Oahu, Hawaii.</title>
        <authorList>
            <person name="Beurmann S."/>
            <person name="Videau P."/>
            <person name="Ushijima B."/>
            <person name="Smith A.M."/>
            <person name="Aeby G.S."/>
            <person name="Callahan S.M."/>
            <person name="Belcaid M."/>
        </authorList>
    </citation>
    <scope>NUCLEOTIDE SEQUENCE [LARGE SCALE GENOMIC DNA]</scope>
    <source>
        <strain evidence="1 2">OCN003</strain>
    </source>
</reference>
<organism evidence="1 2">
    <name type="scientific">Pseudoalteromonas piratica</name>
    <dbReference type="NCBI Taxonomy" id="1348114"/>
    <lineage>
        <taxon>Bacteria</taxon>
        <taxon>Pseudomonadati</taxon>
        <taxon>Pseudomonadota</taxon>
        <taxon>Gammaproteobacteria</taxon>
        <taxon>Alteromonadales</taxon>
        <taxon>Pseudoalteromonadaceae</taxon>
        <taxon>Pseudoalteromonas</taxon>
    </lineage>
</organism>
<dbReference type="AlphaFoldDB" id="A0A0A7EM55"/>
<accession>A0A0A7EM55</accession>
<gene>
    <name evidence="1" type="ORF">OM33_21740</name>
</gene>
<keyword evidence="2" id="KW-1185">Reference proteome</keyword>
<evidence type="ECO:0000313" key="1">
    <source>
        <dbReference type="EMBL" id="AIY67729.1"/>
    </source>
</evidence>
<dbReference type="HOGENOM" id="CLU_092445_0_0_6"/>
<proteinExistence type="predicted"/>
<dbReference type="KEGG" id="pseo:OM33_21740"/>
<sequence>MLFAMIGFSANAEEQELQDMSDPLAVYTQAGVGLTDKGFNLKVGQTYETGSDITMGMNIIELKGIAGELLGIRDNEKPLFNSVDNSIDGFRFRNFSVNTENGRGTQVDVNANIDKETLDTSYSFIQALPKFSIFQLYPLAGVGLTVENDKDDGYKIPGAFAAIGFYGKITISDKIWLNYNPLWLTTVSGSDRYKDTYYAGDSQILTHEFVASYQLSPRANIRYFANWNKAVDLADGDHRIEFNYQL</sequence>
<dbReference type="Proteomes" id="UP000030341">
    <property type="component" value="Chromosome 2"/>
</dbReference>
<dbReference type="eggNOG" id="ENOG502ZCHK">
    <property type="taxonomic scope" value="Bacteria"/>
</dbReference>
<dbReference type="EMBL" id="CP009889">
    <property type="protein sequence ID" value="AIY67729.1"/>
    <property type="molecule type" value="Genomic_DNA"/>
</dbReference>
<name>A0A0A7EM55_9GAMM</name>